<dbReference type="SUPFAM" id="SSF88946">
    <property type="entry name" value="Sigma2 domain of RNA polymerase sigma factors"/>
    <property type="match status" value="1"/>
</dbReference>
<reference evidence="7 8" key="1">
    <citation type="submission" date="2020-04" db="EMBL/GenBank/DDBJ databases">
        <title>Usitatibacter rugosus gen. nov., sp. nov. and Usitatibacter palustris sp. nov., novel members of Usitatibacteraceae fam. nov. within the order Nitrosomonadales isolated from soil.</title>
        <authorList>
            <person name="Huber K.J."/>
            <person name="Neumann-Schaal M."/>
            <person name="Geppert A."/>
            <person name="Luckner M."/>
            <person name="Wanner G."/>
            <person name="Overmann J."/>
        </authorList>
    </citation>
    <scope>NUCLEOTIDE SEQUENCE [LARGE SCALE GENOMIC DNA]</scope>
    <source>
        <strain evidence="7 8">0125_3</strain>
    </source>
</reference>
<evidence type="ECO:0000313" key="7">
    <source>
        <dbReference type="EMBL" id="QJR11755.1"/>
    </source>
</evidence>
<sequence>MTTETHAHLAALLARAALGDRRAFEEVYRATHSKLFAVSLRIVRERQLAEEVLQDSFVAIWNHASDYAQAKSAPTTWMTAIVRNRSLDVLRRGAHETEDVDEVMALNLVDESASPSKEFDAGQDMHSVHECLKELEADQRQSIALAFFHGLSHSELASHMRKPLGTVKTHIRRGLMKLKDCLVRHGTADGRH</sequence>
<keyword evidence="2" id="KW-0805">Transcription regulation</keyword>
<evidence type="ECO:0000259" key="6">
    <source>
        <dbReference type="Pfam" id="PF08281"/>
    </source>
</evidence>
<evidence type="ECO:0000256" key="2">
    <source>
        <dbReference type="ARBA" id="ARBA00023015"/>
    </source>
</evidence>
<evidence type="ECO:0000256" key="4">
    <source>
        <dbReference type="ARBA" id="ARBA00023163"/>
    </source>
</evidence>
<dbReference type="GO" id="GO:0016987">
    <property type="term" value="F:sigma factor activity"/>
    <property type="evidence" value="ECO:0007669"/>
    <property type="project" value="UniProtKB-KW"/>
</dbReference>
<comment type="similarity">
    <text evidence="1">Belongs to the sigma-70 factor family. ECF subfamily.</text>
</comment>
<feature type="domain" description="RNA polymerase sigma factor 70 region 4 type 2" evidence="6">
    <location>
        <begin position="127"/>
        <end position="178"/>
    </location>
</feature>
<dbReference type="EMBL" id="CP053069">
    <property type="protein sequence ID" value="QJR11755.1"/>
    <property type="molecule type" value="Genomic_DNA"/>
</dbReference>
<protein>
    <submittedName>
        <fullName evidence="7">ECF RNA polymerase sigma factor SigK</fullName>
    </submittedName>
</protein>
<dbReference type="Pfam" id="PF08281">
    <property type="entry name" value="Sigma70_r4_2"/>
    <property type="match status" value="1"/>
</dbReference>
<dbReference type="InterPro" id="IPR013325">
    <property type="entry name" value="RNA_pol_sigma_r2"/>
</dbReference>
<dbReference type="KEGG" id="uru:DSM104443_02838"/>
<dbReference type="Proteomes" id="UP000501534">
    <property type="component" value="Chromosome"/>
</dbReference>
<keyword evidence="8" id="KW-1185">Reference proteome</keyword>
<dbReference type="AlphaFoldDB" id="A0A6M4GXN2"/>
<dbReference type="PANTHER" id="PTHR43133:SF62">
    <property type="entry name" value="RNA POLYMERASE SIGMA FACTOR SIGZ"/>
    <property type="match status" value="1"/>
</dbReference>
<evidence type="ECO:0000256" key="1">
    <source>
        <dbReference type="ARBA" id="ARBA00010641"/>
    </source>
</evidence>
<dbReference type="InterPro" id="IPR014284">
    <property type="entry name" value="RNA_pol_sigma-70_dom"/>
</dbReference>
<keyword evidence="3" id="KW-0731">Sigma factor</keyword>
<organism evidence="7 8">
    <name type="scientific">Usitatibacter rugosus</name>
    <dbReference type="NCBI Taxonomy" id="2732067"/>
    <lineage>
        <taxon>Bacteria</taxon>
        <taxon>Pseudomonadati</taxon>
        <taxon>Pseudomonadota</taxon>
        <taxon>Betaproteobacteria</taxon>
        <taxon>Nitrosomonadales</taxon>
        <taxon>Usitatibacteraceae</taxon>
        <taxon>Usitatibacter</taxon>
    </lineage>
</organism>
<dbReference type="RefSeq" id="WP_171093349.1">
    <property type="nucleotide sequence ID" value="NZ_CP053069.1"/>
</dbReference>
<dbReference type="InterPro" id="IPR036388">
    <property type="entry name" value="WH-like_DNA-bd_sf"/>
</dbReference>
<evidence type="ECO:0000259" key="5">
    <source>
        <dbReference type="Pfam" id="PF04542"/>
    </source>
</evidence>
<name>A0A6M4GXN2_9PROT</name>
<dbReference type="Gene3D" id="1.10.1740.10">
    <property type="match status" value="1"/>
</dbReference>
<dbReference type="InterPro" id="IPR007627">
    <property type="entry name" value="RNA_pol_sigma70_r2"/>
</dbReference>
<dbReference type="Gene3D" id="1.10.10.10">
    <property type="entry name" value="Winged helix-like DNA-binding domain superfamily/Winged helix DNA-binding domain"/>
    <property type="match status" value="1"/>
</dbReference>
<keyword evidence="4" id="KW-0804">Transcription</keyword>
<dbReference type="CDD" id="cd06171">
    <property type="entry name" value="Sigma70_r4"/>
    <property type="match status" value="1"/>
</dbReference>
<dbReference type="PANTHER" id="PTHR43133">
    <property type="entry name" value="RNA POLYMERASE ECF-TYPE SIGMA FACTO"/>
    <property type="match status" value="1"/>
</dbReference>
<dbReference type="Pfam" id="PF04542">
    <property type="entry name" value="Sigma70_r2"/>
    <property type="match status" value="1"/>
</dbReference>
<feature type="domain" description="RNA polymerase sigma-70 region 2" evidence="5">
    <location>
        <begin position="28"/>
        <end position="93"/>
    </location>
</feature>
<proteinExistence type="inferred from homology"/>
<dbReference type="GO" id="GO:0003677">
    <property type="term" value="F:DNA binding"/>
    <property type="evidence" value="ECO:0007669"/>
    <property type="project" value="InterPro"/>
</dbReference>
<dbReference type="InterPro" id="IPR013249">
    <property type="entry name" value="RNA_pol_sigma70_r4_t2"/>
</dbReference>
<evidence type="ECO:0000256" key="3">
    <source>
        <dbReference type="ARBA" id="ARBA00023082"/>
    </source>
</evidence>
<dbReference type="GO" id="GO:0006352">
    <property type="term" value="P:DNA-templated transcription initiation"/>
    <property type="evidence" value="ECO:0007669"/>
    <property type="project" value="InterPro"/>
</dbReference>
<dbReference type="NCBIfam" id="TIGR02937">
    <property type="entry name" value="sigma70-ECF"/>
    <property type="match status" value="1"/>
</dbReference>
<dbReference type="InterPro" id="IPR039425">
    <property type="entry name" value="RNA_pol_sigma-70-like"/>
</dbReference>
<dbReference type="SUPFAM" id="SSF88659">
    <property type="entry name" value="Sigma3 and sigma4 domains of RNA polymerase sigma factors"/>
    <property type="match status" value="1"/>
</dbReference>
<gene>
    <name evidence="7" type="primary">sigK</name>
    <name evidence="7" type="ORF">DSM104443_02838</name>
</gene>
<accession>A0A6M4GXN2</accession>
<evidence type="ECO:0000313" key="8">
    <source>
        <dbReference type="Proteomes" id="UP000501534"/>
    </source>
</evidence>
<dbReference type="InterPro" id="IPR013324">
    <property type="entry name" value="RNA_pol_sigma_r3/r4-like"/>
</dbReference>